<keyword evidence="1" id="KW-1133">Transmembrane helix</keyword>
<organism evidence="2 3">
    <name type="scientific">Agrobacterium albertimagni AOL15</name>
    <dbReference type="NCBI Taxonomy" id="1156935"/>
    <lineage>
        <taxon>Bacteria</taxon>
        <taxon>Pseudomonadati</taxon>
        <taxon>Pseudomonadota</taxon>
        <taxon>Alphaproteobacteria</taxon>
        <taxon>Hyphomicrobiales</taxon>
        <taxon>Rhizobiaceae</taxon>
        <taxon>Rhizobium/Agrobacterium group</taxon>
        <taxon>Agrobacterium</taxon>
    </lineage>
</organism>
<evidence type="ECO:0000313" key="3">
    <source>
        <dbReference type="Proteomes" id="UP000007123"/>
    </source>
</evidence>
<name>K2Q9K5_9HYPH</name>
<keyword evidence="3" id="KW-1185">Reference proteome</keyword>
<sequence>MVRFLFRVLSLLALCVGVVFGVIDAIASVSASQVIMTPISEAWIETHPGSLMTLEELVVGRLGAGAWLALRDVVLPQPAFAAMLVLSLAFWMIGYKRPSPAGRFAA</sequence>
<dbReference type="EMBL" id="ALJF01000004">
    <property type="protein sequence ID" value="EKF60574.1"/>
    <property type="molecule type" value="Genomic_DNA"/>
</dbReference>
<keyword evidence="1" id="KW-0472">Membrane</keyword>
<dbReference type="eggNOG" id="ENOG5033AZT">
    <property type="taxonomic scope" value="Bacteria"/>
</dbReference>
<proteinExistence type="predicted"/>
<dbReference type="RefSeq" id="WP_006725177.1">
    <property type="nucleotide sequence ID" value="NZ_ALJF01000004.1"/>
</dbReference>
<evidence type="ECO:0000313" key="2">
    <source>
        <dbReference type="EMBL" id="EKF60574.1"/>
    </source>
</evidence>
<keyword evidence="1" id="KW-0812">Transmembrane</keyword>
<accession>K2Q9K5</accession>
<dbReference type="Proteomes" id="UP000007123">
    <property type="component" value="Unassembled WGS sequence"/>
</dbReference>
<gene>
    <name evidence="2" type="ORF">QWE_05893</name>
</gene>
<dbReference type="AlphaFoldDB" id="K2Q9K5"/>
<reference evidence="2 3" key="1">
    <citation type="journal article" date="2012" name="J. Bacteriol.">
        <title>Draft Genome Sequence of Agrobacterium albertimagni Strain AOL15.</title>
        <authorList>
            <person name="Trimble W.L."/>
            <person name="Phung le T."/>
            <person name="Meyer F."/>
            <person name="Gilbert J.A."/>
            <person name="Silver S."/>
        </authorList>
    </citation>
    <scope>NUCLEOTIDE SEQUENCE [LARGE SCALE GENOMIC DNA]</scope>
    <source>
        <strain evidence="2 3">AOL15</strain>
    </source>
</reference>
<evidence type="ECO:0008006" key="4">
    <source>
        <dbReference type="Google" id="ProtNLM"/>
    </source>
</evidence>
<dbReference type="PATRIC" id="fig|1156935.5.peg.1186"/>
<feature type="transmembrane region" description="Helical" evidence="1">
    <location>
        <begin position="75"/>
        <end position="93"/>
    </location>
</feature>
<evidence type="ECO:0000256" key="1">
    <source>
        <dbReference type="SAM" id="Phobius"/>
    </source>
</evidence>
<protein>
    <recommendedName>
        <fullName evidence="4">Transmembrane protein</fullName>
    </recommendedName>
</protein>
<comment type="caution">
    <text evidence="2">The sequence shown here is derived from an EMBL/GenBank/DDBJ whole genome shotgun (WGS) entry which is preliminary data.</text>
</comment>